<dbReference type="AlphaFoldDB" id="A0A060SLW3"/>
<keyword evidence="3" id="KW-0808">Transferase</keyword>
<dbReference type="Gene3D" id="3.30.1600.10">
    <property type="entry name" value="SIR2/SIRT2 'Small Domain"/>
    <property type="match status" value="1"/>
</dbReference>
<protein>
    <recommendedName>
        <fullName evidence="7">Deacetylase sirtuin-type domain-containing protein</fullName>
    </recommendedName>
</protein>
<evidence type="ECO:0000256" key="4">
    <source>
        <dbReference type="ARBA" id="ARBA00023027"/>
    </source>
</evidence>
<evidence type="ECO:0000256" key="2">
    <source>
        <dbReference type="ARBA" id="ARBA00006924"/>
    </source>
</evidence>
<dbReference type="GO" id="GO:0070403">
    <property type="term" value="F:NAD+ binding"/>
    <property type="evidence" value="ECO:0007669"/>
    <property type="project" value="InterPro"/>
</dbReference>
<dbReference type="EMBL" id="CCBP010000274">
    <property type="protein sequence ID" value="CDO75507.1"/>
    <property type="molecule type" value="Genomic_DNA"/>
</dbReference>
<dbReference type="InterPro" id="IPR026590">
    <property type="entry name" value="Ssirtuin_cat_dom"/>
</dbReference>
<dbReference type="Proteomes" id="UP000029665">
    <property type="component" value="Unassembled WGS sequence"/>
</dbReference>
<dbReference type="PANTHER" id="PTHR11085:SF10">
    <property type="entry name" value="NAD-DEPENDENT PROTEIN DEACYLASE SIRTUIN-5, MITOCHONDRIAL-RELATED"/>
    <property type="match status" value="1"/>
</dbReference>
<dbReference type="STRING" id="5643.A0A060SLW3"/>
<keyword evidence="5" id="KW-0496">Mitochondrion</keyword>
<evidence type="ECO:0000313" key="8">
    <source>
        <dbReference type="EMBL" id="CDO75507.1"/>
    </source>
</evidence>
<keyword evidence="4" id="KW-0520">NAD</keyword>
<evidence type="ECO:0000256" key="3">
    <source>
        <dbReference type="ARBA" id="ARBA00022679"/>
    </source>
</evidence>
<keyword evidence="9" id="KW-1185">Reference proteome</keyword>
<accession>A0A060SLW3</accession>
<organism evidence="8 9">
    <name type="scientific">Pycnoporus cinnabarinus</name>
    <name type="common">Cinnabar-red polypore</name>
    <name type="synonym">Trametes cinnabarina</name>
    <dbReference type="NCBI Taxonomy" id="5643"/>
    <lineage>
        <taxon>Eukaryota</taxon>
        <taxon>Fungi</taxon>
        <taxon>Dikarya</taxon>
        <taxon>Basidiomycota</taxon>
        <taxon>Agaricomycotina</taxon>
        <taxon>Agaricomycetes</taxon>
        <taxon>Polyporales</taxon>
        <taxon>Polyporaceae</taxon>
        <taxon>Trametes</taxon>
    </lineage>
</organism>
<comment type="similarity">
    <text evidence="2">Belongs to the sirtuin family. Class I subfamily.</text>
</comment>
<sequence>MLYPDRALEAKPNAAHEVVAKMSVPHVQFLKKVAPDAQSFHLITQNIDRLSVDALQAVVRTLAREEPQDTAGARNKPTVYKNSILEMHAPLTPALGAADVDLQTYQDAGTKATDIFEEQLPRCAKCGALARSGVVWFNERPLYLDEINSAMYKADMCLVVGTSSQVRPASTYAYRVRRRGGKVALFNMDPSEKNVAGADFVFKGPCEVLLPAVLPELR</sequence>
<comment type="subcellular location">
    <subcellularLocation>
        <location evidence="1">Mitochondrion</location>
    </subcellularLocation>
</comment>
<feature type="domain" description="Deacetylase sirtuin-type" evidence="7">
    <location>
        <begin position="1"/>
        <end position="218"/>
    </location>
</feature>
<dbReference type="OrthoDB" id="424302at2759"/>
<dbReference type="GO" id="GO:0017136">
    <property type="term" value="F:histone deacetylase activity, NAD-dependent"/>
    <property type="evidence" value="ECO:0007669"/>
    <property type="project" value="TreeGrafter"/>
</dbReference>
<dbReference type="PROSITE" id="PS50305">
    <property type="entry name" value="SIRTUIN"/>
    <property type="match status" value="1"/>
</dbReference>
<gene>
    <name evidence="8" type="ORF">BN946_scf184935.g43</name>
</gene>
<evidence type="ECO:0000256" key="5">
    <source>
        <dbReference type="ARBA" id="ARBA00023128"/>
    </source>
</evidence>
<dbReference type="InterPro" id="IPR029035">
    <property type="entry name" value="DHS-like_NAD/FAD-binding_dom"/>
</dbReference>
<dbReference type="PANTHER" id="PTHR11085">
    <property type="entry name" value="NAD-DEPENDENT PROTEIN DEACYLASE SIRTUIN-5, MITOCHONDRIAL-RELATED"/>
    <property type="match status" value="1"/>
</dbReference>
<name>A0A060SLW3_PYCCI</name>
<comment type="caution">
    <text evidence="6">Lacks conserved residue(s) required for the propagation of feature annotation.</text>
</comment>
<dbReference type="Gene3D" id="3.40.50.1220">
    <property type="entry name" value="TPP-binding domain"/>
    <property type="match status" value="1"/>
</dbReference>
<dbReference type="Pfam" id="PF02146">
    <property type="entry name" value="SIR2"/>
    <property type="match status" value="1"/>
</dbReference>
<reference evidence="8" key="1">
    <citation type="submission" date="2014-01" db="EMBL/GenBank/DDBJ databases">
        <title>The genome of the white-rot fungus Pycnoporus cinnabarinus: a basidiomycete model with a versatile arsenal for lignocellulosic biomass breakdown.</title>
        <authorList>
            <person name="Levasseur A."/>
            <person name="Lomascolo A."/>
            <person name="Ruiz-Duenas F.J."/>
            <person name="Uzan E."/>
            <person name="Piumi F."/>
            <person name="Kues U."/>
            <person name="Ram A.F.J."/>
            <person name="Murat C."/>
            <person name="Haon M."/>
            <person name="Benoit I."/>
            <person name="Arfi Y."/>
            <person name="Chevret D."/>
            <person name="Drula E."/>
            <person name="Kwon M.J."/>
            <person name="Gouret P."/>
            <person name="Lesage-Meessen L."/>
            <person name="Lombard V."/>
            <person name="Mariette J."/>
            <person name="Noirot C."/>
            <person name="Park J."/>
            <person name="Patyshakuliyeva A."/>
            <person name="Wieneger R.A.B."/>
            <person name="Wosten H.A.B."/>
            <person name="Martin F."/>
            <person name="Coutinho P.M."/>
            <person name="de Vries R."/>
            <person name="Martinez A.T."/>
            <person name="Klopp C."/>
            <person name="Pontarotti P."/>
            <person name="Henrissat B."/>
            <person name="Record E."/>
        </authorList>
    </citation>
    <scope>NUCLEOTIDE SEQUENCE [LARGE SCALE GENOMIC DNA]</scope>
    <source>
        <strain evidence="8">BRFM137</strain>
    </source>
</reference>
<proteinExistence type="inferred from homology"/>
<evidence type="ECO:0000313" key="9">
    <source>
        <dbReference type="Proteomes" id="UP000029665"/>
    </source>
</evidence>
<dbReference type="InterPro" id="IPR050134">
    <property type="entry name" value="NAD-dep_sirtuin_deacylases"/>
</dbReference>
<dbReference type="InterPro" id="IPR026591">
    <property type="entry name" value="Sirtuin_cat_small_dom_sf"/>
</dbReference>
<dbReference type="InterPro" id="IPR003000">
    <property type="entry name" value="Sirtuin"/>
</dbReference>
<comment type="caution">
    <text evidence="8">The sequence shown here is derived from an EMBL/GenBank/DDBJ whole genome shotgun (WGS) entry which is preliminary data.</text>
</comment>
<evidence type="ECO:0000256" key="6">
    <source>
        <dbReference type="PROSITE-ProRule" id="PRU00236"/>
    </source>
</evidence>
<dbReference type="GO" id="GO:0005739">
    <property type="term" value="C:mitochondrion"/>
    <property type="evidence" value="ECO:0007669"/>
    <property type="project" value="UniProtKB-SubCell"/>
</dbReference>
<dbReference type="GO" id="GO:0005634">
    <property type="term" value="C:nucleus"/>
    <property type="evidence" value="ECO:0007669"/>
    <property type="project" value="TreeGrafter"/>
</dbReference>
<evidence type="ECO:0000259" key="7">
    <source>
        <dbReference type="PROSITE" id="PS50305"/>
    </source>
</evidence>
<dbReference type="HOGENOM" id="CLU_023643_3_1_1"/>
<evidence type="ECO:0000256" key="1">
    <source>
        <dbReference type="ARBA" id="ARBA00004173"/>
    </source>
</evidence>
<dbReference type="SUPFAM" id="SSF52467">
    <property type="entry name" value="DHS-like NAD/FAD-binding domain"/>
    <property type="match status" value="1"/>
</dbReference>